<organism evidence="3 4">
    <name type="scientific">Planktothrix serta PCC 8927</name>
    <dbReference type="NCBI Taxonomy" id="671068"/>
    <lineage>
        <taxon>Bacteria</taxon>
        <taxon>Bacillati</taxon>
        <taxon>Cyanobacteriota</taxon>
        <taxon>Cyanophyceae</taxon>
        <taxon>Oscillatoriophycideae</taxon>
        <taxon>Oscillatoriales</taxon>
        <taxon>Microcoleaceae</taxon>
        <taxon>Planktothrix</taxon>
    </lineage>
</organism>
<dbReference type="SUPFAM" id="SSF81301">
    <property type="entry name" value="Nucleotidyltransferase"/>
    <property type="match status" value="1"/>
</dbReference>
<proteinExistence type="inferred from homology"/>
<dbReference type="Pfam" id="PF02410">
    <property type="entry name" value="RsfS"/>
    <property type="match status" value="1"/>
</dbReference>
<dbReference type="GO" id="GO:0090071">
    <property type="term" value="P:negative regulation of ribosome biogenesis"/>
    <property type="evidence" value="ECO:0007669"/>
    <property type="project" value="UniProtKB-UniRule"/>
</dbReference>
<keyword evidence="2" id="KW-0963">Cytoplasm</keyword>
<name>A0A7Z9BYB1_9CYAN</name>
<comment type="caution">
    <text evidence="3">The sequence shown here is derived from an EMBL/GenBank/DDBJ whole genome shotgun (WGS) entry which is preliminary data.</text>
</comment>
<comment type="subcellular location">
    <subcellularLocation>
        <location evidence="2">Cytoplasm</location>
    </subcellularLocation>
</comment>
<dbReference type="GO" id="GO:0017148">
    <property type="term" value="P:negative regulation of translation"/>
    <property type="evidence" value="ECO:0007669"/>
    <property type="project" value="UniProtKB-UniRule"/>
</dbReference>
<dbReference type="EMBL" id="CZCU02000155">
    <property type="protein sequence ID" value="VXD23443.1"/>
    <property type="molecule type" value="Genomic_DNA"/>
</dbReference>
<dbReference type="InterPro" id="IPR043519">
    <property type="entry name" value="NT_sf"/>
</dbReference>
<keyword evidence="2" id="KW-0678">Repressor</keyword>
<gene>
    <name evidence="2" type="primary">rsfS</name>
    <name evidence="3" type="ORF">PL8927_780093</name>
</gene>
<reference evidence="3" key="1">
    <citation type="submission" date="2019-10" db="EMBL/GenBank/DDBJ databases">
        <authorList>
            <consortium name="Genoscope - CEA"/>
            <person name="William W."/>
        </authorList>
    </citation>
    <scope>NUCLEOTIDE SEQUENCE [LARGE SCALE GENOMIC DNA]</scope>
    <source>
        <strain evidence="3">BBR_PRJEB10992</strain>
    </source>
</reference>
<accession>A0A7Z9BYB1</accession>
<protein>
    <recommendedName>
        <fullName evidence="2">Ribosomal silencing factor RsfS</fullName>
    </recommendedName>
</protein>
<dbReference type="InterPro" id="IPR004394">
    <property type="entry name" value="Iojap/RsfS/C7orf30"/>
</dbReference>
<evidence type="ECO:0000256" key="1">
    <source>
        <dbReference type="ARBA" id="ARBA00010574"/>
    </source>
</evidence>
<comment type="similarity">
    <text evidence="1 2">Belongs to the Iojap/RsfS family.</text>
</comment>
<sequence>MSIYEEYKSLMFDHAKTKYASDPAIISADSDPDTSKETALAAARAADDRKADNILVLCVSEISYLADYFVIVTGFSQAQLRAISQAISDQIEVELERLPLRIAGQNDGNWVLMDYGDVIVHILLPEERDFYKLEAFWGHAEQVHWQS</sequence>
<comment type="function">
    <text evidence="2">Functions as a ribosomal silencing factor. Interacts with ribosomal protein uL14 (rplN), blocking formation of intersubunit bridge B8. Prevents association of the 30S and 50S ribosomal subunits and the formation of functional ribosomes, thus repressing translation.</text>
</comment>
<dbReference type="AlphaFoldDB" id="A0A7Z9BYB1"/>
<dbReference type="GO" id="GO:0005737">
    <property type="term" value="C:cytoplasm"/>
    <property type="evidence" value="ECO:0007669"/>
    <property type="project" value="UniProtKB-SubCell"/>
</dbReference>
<dbReference type="GO" id="GO:0042256">
    <property type="term" value="P:cytosolic ribosome assembly"/>
    <property type="evidence" value="ECO:0007669"/>
    <property type="project" value="UniProtKB-UniRule"/>
</dbReference>
<dbReference type="GO" id="GO:0043023">
    <property type="term" value="F:ribosomal large subunit binding"/>
    <property type="evidence" value="ECO:0007669"/>
    <property type="project" value="TreeGrafter"/>
</dbReference>
<dbReference type="Proteomes" id="UP000184550">
    <property type="component" value="Unassembled WGS sequence"/>
</dbReference>
<keyword evidence="4" id="KW-1185">Reference proteome</keyword>
<keyword evidence="2" id="KW-0810">Translation regulation</keyword>
<dbReference type="RefSeq" id="WP_231506103.1">
    <property type="nucleotide sequence ID" value="NZ_LR734879.1"/>
</dbReference>
<dbReference type="NCBIfam" id="TIGR00090">
    <property type="entry name" value="rsfS_iojap_ybeB"/>
    <property type="match status" value="1"/>
</dbReference>
<evidence type="ECO:0000313" key="3">
    <source>
        <dbReference type="EMBL" id="VXD23443.1"/>
    </source>
</evidence>
<dbReference type="PANTHER" id="PTHR21043:SF0">
    <property type="entry name" value="MITOCHONDRIAL ASSEMBLY OF RIBOSOMAL LARGE SUBUNIT PROTEIN 1"/>
    <property type="match status" value="1"/>
</dbReference>
<evidence type="ECO:0000313" key="4">
    <source>
        <dbReference type="Proteomes" id="UP000184550"/>
    </source>
</evidence>
<evidence type="ECO:0000256" key="2">
    <source>
        <dbReference type="HAMAP-Rule" id="MF_01477"/>
    </source>
</evidence>
<comment type="subunit">
    <text evidence="2">Interacts with ribosomal protein uL14 (rplN).</text>
</comment>
<dbReference type="PANTHER" id="PTHR21043">
    <property type="entry name" value="IOJAP SUPERFAMILY ORTHOLOG"/>
    <property type="match status" value="1"/>
</dbReference>
<dbReference type="HAMAP" id="MF_01477">
    <property type="entry name" value="Iojap_RsfS"/>
    <property type="match status" value="1"/>
</dbReference>
<dbReference type="Gene3D" id="3.30.460.10">
    <property type="entry name" value="Beta Polymerase, domain 2"/>
    <property type="match status" value="1"/>
</dbReference>